<dbReference type="EMBL" id="PCXE01000030">
    <property type="protein sequence ID" value="PIR26326.1"/>
    <property type="molecule type" value="Genomic_DNA"/>
</dbReference>
<dbReference type="GO" id="GO:0003723">
    <property type="term" value="F:RNA binding"/>
    <property type="evidence" value="ECO:0007669"/>
    <property type="project" value="UniProtKB-KW"/>
</dbReference>
<evidence type="ECO:0000256" key="1">
    <source>
        <dbReference type="ARBA" id="ARBA00022490"/>
    </source>
</evidence>
<dbReference type="InterPro" id="IPR000037">
    <property type="entry name" value="SsrA-bd_prot"/>
</dbReference>
<keyword evidence="1" id="KW-0963">Cytoplasm</keyword>
<dbReference type="Proteomes" id="UP000236846">
    <property type="component" value="Unassembled WGS sequence"/>
</dbReference>
<keyword evidence="2" id="KW-0694">RNA-binding</keyword>
<evidence type="ECO:0000256" key="2">
    <source>
        <dbReference type="ARBA" id="ARBA00022884"/>
    </source>
</evidence>
<organism evidence="3 4">
    <name type="scientific">Candidatus Brennerbacteria bacterium CG11_big_fil_rev_8_21_14_0_20_43_10</name>
    <dbReference type="NCBI Taxonomy" id="1974523"/>
    <lineage>
        <taxon>Bacteria</taxon>
        <taxon>Candidatus Brenneribacteriota</taxon>
    </lineage>
</organism>
<dbReference type="GO" id="GO:0005829">
    <property type="term" value="C:cytosol"/>
    <property type="evidence" value="ECO:0007669"/>
    <property type="project" value="TreeGrafter"/>
</dbReference>
<dbReference type="GO" id="GO:0070930">
    <property type="term" value="P:trans-translation-dependent protein tagging"/>
    <property type="evidence" value="ECO:0007669"/>
    <property type="project" value="TreeGrafter"/>
</dbReference>
<protein>
    <submittedName>
        <fullName evidence="3">SsrA-binding protein</fullName>
    </submittedName>
</protein>
<dbReference type="SUPFAM" id="SSF74982">
    <property type="entry name" value="Small protein B (SmpB)"/>
    <property type="match status" value="1"/>
</dbReference>
<feature type="non-terminal residue" evidence="3">
    <location>
        <position position="1"/>
    </location>
</feature>
<accession>A0A2H0PXU1</accession>
<dbReference type="AlphaFoldDB" id="A0A2H0PXU1"/>
<gene>
    <name evidence="3" type="ORF">COV41_01655</name>
</gene>
<sequence>PATYRENRSRKILAHADEVKRMIGKIREARLTIVPLQMYNVKRYLKLECGLAKSKRAFEKRERIKKRDTEREIERSLKN</sequence>
<dbReference type="Gene3D" id="2.40.280.10">
    <property type="match status" value="1"/>
</dbReference>
<evidence type="ECO:0000313" key="4">
    <source>
        <dbReference type="Proteomes" id="UP000236846"/>
    </source>
</evidence>
<comment type="caution">
    <text evidence="3">The sequence shown here is derived from an EMBL/GenBank/DDBJ whole genome shotgun (WGS) entry which is preliminary data.</text>
</comment>
<dbReference type="InterPro" id="IPR023620">
    <property type="entry name" value="SmpB"/>
</dbReference>
<dbReference type="Pfam" id="PF01668">
    <property type="entry name" value="SmpB"/>
    <property type="match status" value="1"/>
</dbReference>
<proteinExistence type="predicted"/>
<name>A0A2H0PXU1_9BACT</name>
<reference evidence="3 4" key="1">
    <citation type="submission" date="2017-09" db="EMBL/GenBank/DDBJ databases">
        <title>Depth-based differentiation of microbial function through sediment-hosted aquifers and enrichment of novel symbionts in the deep terrestrial subsurface.</title>
        <authorList>
            <person name="Probst A.J."/>
            <person name="Ladd B."/>
            <person name="Jarett J.K."/>
            <person name="Geller-Mcgrath D.E."/>
            <person name="Sieber C.M."/>
            <person name="Emerson J.B."/>
            <person name="Anantharaman K."/>
            <person name="Thomas B.C."/>
            <person name="Malmstrom R."/>
            <person name="Stieglmeier M."/>
            <person name="Klingl A."/>
            <person name="Woyke T."/>
            <person name="Ryan C.M."/>
            <person name="Banfield J.F."/>
        </authorList>
    </citation>
    <scope>NUCLEOTIDE SEQUENCE [LARGE SCALE GENOMIC DNA]</scope>
    <source>
        <strain evidence="3">CG11_big_fil_rev_8_21_14_0_20_43_10</strain>
    </source>
</reference>
<dbReference type="PANTHER" id="PTHR30308:SF2">
    <property type="entry name" value="SSRA-BINDING PROTEIN"/>
    <property type="match status" value="1"/>
</dbReference>
<dbReference type="PANTHER" id="PTHR30308">
    <property type="entry name" value="TMRNA-BINDING COMPONENT OF TRANS-TRANSLATION TAGGING COMPLEX"/>
    <property type="match status" value="1"/>
</dbReference>
<evidence type="ECO:0000313" key="3">
    <source>
        <dbReference type="EMBL" id="PIR26326.1"/>
    </source>
</evidence>